<gene>
    <name evidence="7" type="ORF">GSOID_T00028459001</name>
</gene>
<evidence type="ECO:0000256" key="5">
    <source>
        <dbReference type="PROSITE-ProRule" id="PRU00042"/>
    </source>
</evidence>
<evidence type="ECO:0000256" key="1">
    <source>
        <dbReference type="ARBA" id="ARBA00022723"/>
    </source>
</evidence>
<dbReference type="PANTHER" id="PTHR24379">
    <property type="entry name" value="KRAB AND ZINC FINGER DOMAIN-CONTAINING"/>
    <property type="match status" value="1"/>
</dbReference>
<evidence type="ECO:0000256" key="3">
    <source>
        <dbReference type="ARBA" id="ARBA00022771"/>
    </source>
</evidence>
<dbReference type="Gene3D" id="3.30.160.60">
    <property type="entry name" value="Classic Zinc Finger"/>
    <property type="match status" value="2"/>
</dbReference>
<dbReference type="SMART" id="SM00355">
    <property type="entry name" value="ZnF_C2H2"/>
    <property type="match status" value="6"/>
</dbReference>
<protein>
    <recommendedName>
        <fullName evidence="6">C2H2-type domain-containing protein</fullName>
    </recommendedName>
</protein>
<keyword evidence="2" id="KW-0677">Repeat</keyword>
<dbReference type="EMBL" id="FN654706">
    <property type="protein sequence ID" value="CBY35983.1"/>
    <property type="molecule type" value="Genomic_DNA"/>
</dbReference>
<dbReference type="PROSITE" id="PS00028">
    <property type="entry name" value="ZINC_FINGER_C2H2_1"/>
    <property type="match status" value="2"/>
</dbReference>
<evidence type="ECO:0000259" key="6">
    <source>
        <dbReference type="PROSITE" id="PS50157"/>
    </source>
</evidence>
<organism evidence="7">
    <name type="scientific">Oikopleura dioica</name>
    <name type="common">Tunicate</name>
    <dbReference type="NCBI Taxonomy" id="34765"/>
    <lineage>
        <taxon>Eukaryota</taxon>
        <taxon>Metazoa</taxon>
        <taxon>Chordata</taxon>
        <taxon>Tunicata</taxon>
        <taxon>Appendicularia</taxon>
        <taxon>Copelata</taxon>
        <taxon>Oikopleuridae</taxon>
        <taxon>Oikopleura</taxon>
    </lineage>
</organism>
<sequence length="258" mass="30432">MKAPERKIIEINKFPKKTCKRLEEKDAERNGSVPAKFVKIAKKFGLEMQHLDFFYKNRDSFHWESKERTDIHCSENGCNFTVKEVKGCLFEHMINVHNYEDIPCGKLDCFFIGYSEKTLNLHRATFHGHGKRRDEKAVYPCPYLSCKSSFRHPSILRRHVDTHENRVYSCSYCQYRNSAKCRLAEHLNIHFDIKKFVCDICTRPFYNNNDLTHHKSRSHKAEGADFECIDCGFSAPAYKSFKVHRSICKERLKHSRIL</sequence>
<feature type="domain" description="C2H2-type" evidence="6">
    <location>
        <begin position="139"/>
        <end position="168"/>
    </location>
</feature>
<feature type="domain" description="C2H2-type" evidence="6">
    <location>
        <begin position="168"/>
        <end position="195"/>
    </location>
</feature>
<name>E4YKH2_OIKDI</name>
<evidence type="ECO:0000256" key="4">
    <source>
        <dbReference type="ARBA" id="ARBA00022833"/>
    </source>
</evidence>
<evidence type="ECO:0000313" key="7">
    <source>
        <dbReference type="EMBL" id="CBY35983.1"/>
    </source>
</evidence>
<reference evidence="7" key="1">
    <citation type="journal article" date="2010" name="Science">
        <title>Plasticity of animal genome architecture unmasked by rapid evolution of a pelagic tunicate.</title>
        <authorList>
            <person name="Denoeud F."/>
            <person name="Henriet S."/>
            <person name="Mungpakdee S."/>
            <person name="Aury J.M."/>
            <person name="Da Silva C."/>
            <person name="Brinkmann H."/>
            <person name="Mikhaleva J."/>
            <person name="Olsen L.C."/>
            <person name="Jubin C."/>
            <person name="Canestro C."/>
            <person name="Bouquet J.M."/>
            <person name="Danks G."/>
            <person name="Poulain J."/>
            <person name="Campsteijn C."/>
            <person name="Adamski M."/>
            <person name="Cross I."/>
            <person name="Yadetie F."/>
            <person name="Muffato M."/>
            <person name="Louis A."/>
            <person name="Butcher S."/>
            <person name="Tsagkogeorga G."/>
            <person name="Konrad A."/>
            <person name="Singh S."/>
            <person name="Jensen M.F."/>
            <person name="Cong E.H."/>
            <person name="Eikeseth-Otteraa H."/>
            <person name="Noel B."/>
            <person name="Anthouard V."/>
            <person name="Porcel B.M."/>
            <person name="Kachouri-Lafond R."/>
            <person name="Nishino A."/>
            <person name="Ugolini M."/>
            <person name="Chourrout P."/>
            <person name="Nishida H."/>
            <person name="Aasland R."/>
            <person name="Huzurbazar S."/>
            <person name="Westhof E."/>
            <person name="Delsuc F."/>
            <person name="Lehrach H."/>
            <person name="Reinhardt R."/>
            <person name="Weissenbach J."/>
            <person name="Roy S.W."/>
            <person name="Artiguenave F."/>
            <person name="Postlethwait J.H."/>
            <person name="Manak J.R."/>
            <person name="Thompson E.M."/>
            <person name="Jaillon O."/>
            <person name="Du Pasquier L."/>
            <person name="Boudinot P."/>
            <person name="Liberles D.A."/>
            <person name="Volff J.N."/>
            <person name="Philippe H."/>
            <person name="Lenhard B."/>
            <person name="Roest Crollius H."/>
            <person name="Wincker P."/>
            <person name="Chourrout D."/>
        </authorList>
    </citation>
    <scope>NUCLEOTIDE SEQUENCE [LARGE SCALE GENOMIC DNA]</scope>
</reference>
<dbReference type="GO" id="GO:0008270">
    <property type="term" value="F:zinc ion binding"/>
    <property type="evidence" value="ECO:0007669"/>
    <property type="project" value="UniProtKB-KW"/>
</dbReference>
<evidence type="ECO:0000256" key="2">
    <source>
        <dbReference type="ARBA" id="ARBA00022737"/>
    </source>
</evidence>
<keyword evidence="3 5" id="KW-0863">Zinc-finger</keyword>
<accession>E4YKH2</accession>
<feature type="domain" description="C2H2-type" evidence="6">
    <location>
        <begin position="196"/>
        <end position="224"/>
    </location>
</feature>
<proteinExistence type="predicted"/>
<dbReference type="PANTHER" id="PTHR24379:SF121">
    <property type="entry name" value="C2H2-TYPE DOMAIN-CONTAINING PROTEIN"/>
    <property type="match status" value="1"/>
</dbReference>
<dbReference type="InterPro" id="IPR013087">
    <property type="entry name" value="Znf_C2H2_type"/>
</dbReference>
<dbReference type="AlphaFoldDB" id="E4YKH2"/>
<keyword evidence="1" id="KW-0479">Metal-binding</keyword>
<keyword evidence="4" id="KW-0862">Zinc</keyword>
<dbReference type="SUPFAM" id="SSF57667">
    <property type="entry name" value="beta-beta-alpha zinc fingers"/>
    <property type="match status" value="1"/>
</dbReference>
<dbReference type="PROSITE" id="PS50157">
    <property type="entry name" value="ZINC_FINGER_C2H2_2"/>
    <property type="match status" value="3"/>
</dbReference>
<dbReference type="InterPro" id="IPR036236">
    <property type="entry name" value="Znf_C2H2_sf"/>
</dbReference>
<dbReference type="Proteomes" id="UP000011014">
    <property type="component" value="Unassembled WGS sequence"/>
</dbReference>